<dbReference type="Proteomes" id="UP001334084">
    <property type="component" value="Chromosome 2"/>
</dbReference>
<keyword evidence="2" id="KW-1133">Transmembrane helix</keyword>
<keyword evidence="2" id="KW-0812">Transmembrane</keyword>
<name>A0AAX4J9I5_9MICR</name>
<evidence type="ECO:0000313" key="3">
    <source>
        <dbReference type="EMBL" id="WUR02533.1"/>
    </source>
</evidence>
<keyword evidence="2" id="KW-0472">Membrane</keyword>
<feature type="transmembrane region" description="Helical" evidence="2">
    <location>
        <begin position="335"/>
        <end position="354"/>
    </location>
</feature>
<reference evidence="3" key="1">
    <citation type="journal article" date="2024" name="BMC Genomics">
        <title>Functional annotation of a divergent genome using sequence and structure-based similarity.</title>
        <authorList>
            <person name="Svedberg D."/>
            <person name="Winiger R.R."/>
            <person name="Berg A."/>
            <person name="Sharma H."/>
            <person name="Tellgren-Roth C."/>
            <person name="Debrunner-Vossbrinck B.A."/>
            <person name="Vossbrinck C.R."/>
            <person name="Barandun J."/>
        </authorList>
    </citation>
    <scope>NUCLEOTIDE SEQUENCE</scope>
    <source>
        <strain evidence="3">Illinois isolate</strain>
    </source>
</reference>
<sequence length="355" mass="41917">MFFLFFYSITIFCSDYIFIHSISDTGLSVYVSLNSLDNEIQSSLLIHKLSRLDTLKSWMNRYIWKWFDIEISNPPYYFYPVDIPVYREVADLLESVRFNNNEELELAKLFFNNRYILKTTFTPEKGKPYYIERLQVKRGPVQFIFVGSDNSIFYDNKKIKKIKWENRKLEHTAGKVKDRSKIYQIGLFKHADFYRPRYKKLFFKPTKEAVSIKSIHNKPREKELNYSLCKNNVTKTREITRKNVKNQEEIKKLNVKIVKENNFKNKKSVDYHNNETNVETESKTTFLKQCLYSTDGNEFSSNKEISNEDIKDSSDDQNKLISAPPNAGDQDGNKALIVLLMILGIAIFIFYLAFK</sequence>
<feature type="compositionally biased region" description="Basic and acidic residues" evidence="1">
    <location>
        <begin position="305"/>
        <end position="318"/>
    </location>
</feature>
<keyword evidence="4" id="KW-1185">Reference proteome</keyword>
<dbReference type="GeneID" id="90540350"/>
<protein>
    <submittedName>
        <fullName evidence="3">SP-containing membrane protein</fullName>
    </submittedName>
</protein>
<dbReference type="RefSeq" id="XP_065328678.1">
    <property type="nucleotide sequence ID" value="XM_065472606.1"/>
</dbReference>
<gene>
    <name evidence="3" type="ORF">VNE69_02060</name>
</gene>
<dbReference type="KEGG" id="vnx:VNE69_02060"/>
<proteinExistence type="predicted"/>
<evidence type="ECO:0000256" key="1">
    <source>
        <dbReference type="SAM" id="MobiDB-lite"/>
    </source>
</evidence>
<dbReference type="EMBL" id="CP142727">
    <property type="protein sequence ID" value="WUR02533.1"/>
    <property type="molecule type" value="Genomic_DNA"/>
</dbReference>
<evidence type="ECO:0000256" key="2">
    <source>
        <dbReference type="SAM" id="Phobius"/>
    </source>
</evidence>
<evidence type="ECO:0000313" key="4">
    <source>
        <dbReference type="Proteomes" id="UP001334084"/>
    </source>
</evidence>
<feature type="region of interest" description="Disordered" evidence="1">
    <location>
        <begin position="298"/>
        <end position="326"/>
    </location>
</feature>
<dbReference type="AlphaFoldDB" id="A0AAX4J9I5"/>
<accession>A0AAX4J9I5</accession>
<organism evidence="3 4">
    <name type="scientific">Vairimorpha necatrix</name>
    <dbReference type="NCBI Taxonomy" id="6039"/>
    <lineage>
        <taxon>Eukaryota</taxon>
        <taxon>Fungi</taxon>
        <taxon>Fungi incertae sedis</taxon>
        <taxon>Microsporidia</taxon>
        <taxon>Nosematidae</taxon>
        <taxon>Vairimorpha</taxon>
    </lineage>
</organism>